<keyword evidence="6" id="KW-0732">Signal</keyword>
<keyword evidence="12" id="KW-1185">Reference proteome</keyword>
<evidence type="ECO:0000256" key="5">
    <source>
        <dbReference type="ARBA" id="ARBA00022525"/>
    </source>
</evidence>
<keyword evidence="8 10" id="KW-0456">Lyase</keyword>
<dbReference type="InterPro" id="IPR011050">
    <property type="entry name" value="Pectin_lyase_fold/virulence"/>
</dbReference>
<comment type="cofactor">
    <cofactor evidence="2 10">
        <name>Ca(2+)</name>
        <dbReference type="ChEBI" id="CHEBI:29108"/>
    </cofactor>
</comment>
<protein>
    <recommendedName>
        <fullName evidence="10">Pectate lyase</fullName>
        <ecNumber evidence="10">4.2.2.2</ecNumber>
    </recommendedName>
</protein>
<dbReference type="InterPro" id="IPR012334">
    <property type="entry name" value="Pectin_lyas_fold"/>
</dbReference>
<evidence type="ECO:0000256" key="1">
    <source>
        <dbReference type="ARBA" id="ARBA00000695"/>
    </source>
</evidence>
<keyword evidence="5 10" id="KW-0964">Secreted</keyword>
<organism evidence="11 12">
    <name type="scientific">Hypsizygus marmoreus</name>
    <name type="common">White beech mushroom</name>
    <name type="synonym">Agaricus marmoreus</name>
    <dbReference type="NCBI Taxonomy" id="39966"/>
    <lineage>
        <taxon>Eukaryota</taxon>
        <taxon>Fungi</taxon>
        <taxon>Dikarya</taxon>
        <taxon>Basidiomycota</taxon>
        <taxon>Agaricomycotina</taxon>
        <taxon>Agaricomycetes</taxon>
        <taxon>Agaricomycetidae</taxon>
        <taxon>Agaricales</taxon>
        <taxon>Tricholomatineae</taxon>
        <taxon>Lyophyllaceae</taxon>
        <taxon>Hypsizygus</taxon>
    </lineage>
</organism>
<dbReference type="InterPro" id="IPR004898">
    <property type="entry name" value="Pectate_lyase_PlyH/PlyE-like"/>
</dbReference>
<evidence type="ECO:0000313" key="12">
    <source>
        <dbReference type="Proteomes" id="UP000076154"/>
    </source>
</evidence>
<dbReference type="GO" id="GO:0045490">
    <property type="term" value="P:pectin catabolic process"/>
    <property type="evidence" value="ECO:0007669"/>
    <property type="project" value="TreeGrafter"/>
</dbReference>
<proteinExistence type="inferred from homology"/>
<evidence type="ECO:0000256" key="3">
    <source>
        <dbReference type="ARBA" id="ARBA00004613"/>
    </source>
</evidence>
<dbReference type="SUPFAM" id="SSF51126">
    <property type="entry name" value="Pectin lyase-like"/>
    <property type="match status" value="1"/>
</dbReference>
<dbReference type="GO" id="GO:0030570">
    <property type="term" value="F:pectate lyase activity"/>
    <property type="evidence" value="ECO:0007669"/>
    <property type="project" value="UniProtKB-UniRule"/>
</dbReference>
<dbReference type="Proteomes" id="UP000076154">
    <property type="component" value="Unassembled WGS sequence"/>
</dbReference>
<dbReference type="GO" id="GO:0005576">
    <property type="term" value="C:extracellular region"/>
    <property type="evidence" value="ECO:0007669"/>
    <property type="project" value="UniProtKB-SubCell"/>
</dbReference>
<comment type="function">
    <text evidence="9 10">Pectinolytic enzyme consist of four classes of enzymes: pectin lyase, polygalacturonase, pectin methylesterase and rhamnogalacturonase. Among pectinolytic enzymes, pectin lyase is the most important in depolymerization of pectin, since it cleaves internal glycosidic bonds of highly methylated pectins. Favors pectate, the anion, over pectin, the methyl ester.</text>
</comment>
<comment type="subcellular location">
    <subcellularLocation>
        <location evidence="3 10">Secreted</location>
    </subcellularLocation>
</comment>
<name>A0A369K788_HYPMA</name>
<dbReference type="EMBL" id="LUEZ02000023">
    <property type="protein sequence ID" value="RDB26746.1"/>
    <property type="molecule type" value="Genomic_DNA"/>
</dbReference>
<comment type="similarity">
    <text evidence="4 10">Belongs to the polysaccharide lyase 3 family.</text>
</comment>
<dbReference type="EC" id="4.2.2.2" evidence="10"/>
<comment type="caution">
    <text evidence="11">The sequence shown here is derived from an EMBL/GenBank/DDBJ whole genome shotgun (WGS) entry which is preliminary data.</text>
</comment>
<keyword evidence="7 10" id="KW-0106">Calcium</keyword>
<gene>
    <name evidence="11" type="primary">plyF</name>
    <name evidence="11" type="ORF">Hypma_005360</name>
</gene>
<evidence type="ECO:0000256" key="6">
    <source>
        <dbReference type="ARBA" id="ARBA00022729"/>
    </source>
</evidence>
<dbReference type="AlphaFoldDB" id="A0A369K788"/>
<dbReference type="Pfam" id="PF03211">
    <property type="entry name" value="Pectate_lyase"/>
    <property type="match status" value="1"/>
</dbReference>
<dbReference type="Gene3D" id="2.160.20.10">
    <property type="entry name" value="Single-stranded right-handed beta-helix, Pectin lyase-like"/>
    <property type="match status" value="1"/>
</dbReference>
<dbReference type="PANTHER" id="PTHR33407:SF9">
    <property type="entry name" value="PECTATE LYASE F-RELATED"/>
    <property type="match status" value="1"/>
</dbReference>
<evidence type="ECO:0000256" key="10">
    <source>
        <dbReference type="RuleBase" id="RU367009"/>
    </source>
</evidence>
<evidence type="ECO:0000256" key="9">
    <source>
        <dbReference type="ARBA" id="ARBA00025679"/>
    </source>
</evidence>
<evidence type="ECO:0000256" key="4">
    <source>
        <dbReference type="ARBA" id="ARBA00006463"/>
    </source>
</evidence>
<evidence type="ECO:0000256" key="8">
    <source>
        <dbReference type="ARBA" id="ARBA00023239"/>
    </source>
</evidence>
<evidence type="ECO:0000313" key="11">
    <source>
        <dbReference type="EMBL" id="RDB26746.1"/>
    </source>
</evidence>
<dbReference type="STRING" id="39966.A0A369K788"/>
<dbReference type="PANTHER" id="PTHR33407">
    <property type="entry name" value="PECTATE LYASE F-RELATED"/>
    <property type="match status" value="1"/>
</dbReference>
<accession>A0A369K788</accession>
<comment type="catalytic activity">
    <reaction evidence="1 10">
        <text>Eliminative cleavage of (1-&gt;4)-alpha-D-galacturonan to give oligosaccharides with 4-deoxy-alpha-D-galact-4-enuronosyl groups at their non-reducing ends.</text>
        <dbReference type="EC" id="4.2.2.2"/>
    </reaction>
</comment>
<dbReference type="OrthoDB" id="441042at2759"/>
<reference evidence="11" key="1">
    <citation type="submission" date="2018-04" db="EMBL/GenBank/DDBJ databases">
        <title>Whole genome sequencing of Hypsizygus marmoreus.</title>
        <authorList>
            <person name="Choi I.-G."/>
            <person name="Min B."/>
            <person name="Kim J.-G."/>
            <person name="Kim S."/>
            <person name="Oh Y.-L."/>
            <person name="Kong W.-S."/>
            <person name="Park H."/>
            <person name="Jeong J."/>
            <person name="Song E.-S."/>
        </authorList>
    </citation>
    <scope>NUCLEOTIDE SEQUENCE [LARGE SCALE GENOMIC DNA]</scope>
    <source>
        <strain evidence="11">51987-8</strain>
    </source>
</reference>
<evidence type="ECO:0000256" key="2">
    <source>
        <dbReference type="ARBA" id="ARBA00001913"/>
    </source>
</evidence>
<dbReference type="InParanoid" id="A0A369K788"/>
<evidence type="ECO:0000256" key="7">
    <source>
        <dbReference type="ARBA" id="ARBA00022837"/>
    </source>
</evidence>
<sequence>MRLDAKEVIQAIAALLGGSFCRIAGRLAALPARLWIMTLGQVLVLPVQKTRSSPLEIQAQYLLHPKPDDFENGVALTSLTVFATAAMVIACNAYNKGLPTPTGTVVLSSVMTIAAGQTFDCGWKKYERASVFCNDQAEGDYKDAVFYLQAGASLNNCIIGKNQAEGVHCNGNCYLNFIWFEDVCEDAITIKNDKAGQESWIVGGGAYKAGDKIVQHNGCGTVNIINFYANDYGKLYRSCGNCSSQCKRNVYIEGVEARNGGELAGINLNYGDTATIKDACYDTAHPCVFYNGCAGGCEPTKAGYCSG</sequence>